<evidence type="ECO:0000256" key="1">
    <source>
        <dbReference type="SAM" id="MobiDB-lite"/>
    </source>
</evidence>
<organism evidence="3 4">
    <name type="scientific">Phyllostomus discolor</name>
    <name type="common">pale spear-nosed bat</name>
    <dbReference type="NCBI Taxonomy" id="89673"/>
    <lineage>
        <taxon>Eukaryota</taxon>
        <taxon>Metazoa</taxon>
        <taxon>Chordata</taxon>
        <taxon>Craniata</taxon>
        <taxon>Vertebrata</taxon>
        <taxon>Euteleostomi</taxon>
        <taxon>Mammalia</taxon>
        <taxon>Eutheria</taxon>
        <taxon>Laurasiatheria</taxon>
        <taxon>Chiroptera</taxon>
        <taxon>Yangochiroptera</taxon>
        <taxon>Phyllostomidae</taxon>
        <taxon>Phyllostominae</taxon>
        <taxon>Phyllostomus</taxon>
    </lineage>
</organism>
<dbReference type="GO" id="GO:0006355">
    <property type="term" value="P:regulation of DNA-templated transcription"/>
    <property type="evidence" value="ECO:0007669"/>
    <property type="project" value="InterPro"/>
</dbReference>
<gene>
    <name evidence="3" type="ORF">HJG60_020613</name>
</gene>
<dbReference type="InterPro" id="IPR036051">
    <property type="entry name" value="KRAB_dom_sf"/>
</dbReference>
<protein>
    <submittedName>
        <fullName evidence="3">ZFP37 zinc finger protein</fullName>
    </submittedName>
</protein>
<evidence type="ECO:0000313" key="4">
    <source>
        <dbReference type="Proteomes" id="UP000664940"/>
    </source>
</evidence>
<dbReference type="SUPFAM" id="SSF109640">
    <property type="entry name" value="KRAB domain (Kruppel-associated box)"/>
    <property type="match status" value="1"/>
</dbReference>
<dbReference type="EMBL" id="JABVXQ010000002">
    <property type="protein sequence ID" value="KAF6128277.1"/>
    <property type="molecule type" value="Genomic_DNA"/>
</dbReference>
<feature type="domain" description="KRAB" evidence="2">
    <location>
        <begin position="14"/>
        <end position="85"/>
    </location>
</feature>
<dbReference type="CDD" id="cd07765">
    <property type="entry name" value="KRAB_A-box"/>
    <property type="match status" value="1"/>
</dbReference>
<name>A0A834B8B2_9CHIR</name>
<feature type="region of interest" description="Disordered" evidence="1">
    <location>
        <begin position="69"/>
        <end position="118"/>
    </location>
</feature>
<dbReference type="AlphaFoldDB" id="A0A834B8B2"/>
<dbReference type="SMART" id="SM00349">
    <property type="entry name" value="KRAB"/>
    <property type="match status" value="1"/>
</dbReference>
<sequence length="207" mass="22828">MAVSKPAGSTAGPVTFKDVTMAFTQKEWEQLDPAQRSLYKDVMLENYSNCASVGCQAAKPDMISKLEKGEEPCLGKGKRPRQGGTPRETPRPKQKGANGKEVQQDDDQLENHQESQNKLLREITLKKKTLTKKKGHEGSSLGAKNIEDELLLMVNDRDFLDTHSSFSHSKHLNTNTCIWNSKHIAARGTVPCPCLTAAIAEGPLHSF</sequence>
<dbReference type="PANTHER" id="PTHR23232">
    <property type="entry name" value="KRAB DOMAIN C2H2 ZINC FINGER"/>
    <property type="match status" value="1"/>
</dbReference>
<dbReference type="Proteomes" id="UP000664940">
    <property type="component" value="Unassembled WGS sequence"/>
</dbReference>
<reference evidence="3 4" key="1">
    <citation type="journal article" date="2020" name="Nature">
        <title>Six reference-quality genomes reveal evolution of bat adaptations.</title>
        <authorList>
            <person name="Jebb D."/>
            <person name="Huang Z."/>
            <person name="Pippel M."/>
            <person name="Hughes G.M."/>
            <person name="Lavrichenko K."/>
            <person name="Devanna P."/>
            <person name="Winkler S."/>
            <person name="Jermiin L.S."/>
            <person name="Skirmuntt E.C."/>
            <person name="Katzourakis A."/>
            <person name="Burkitt-Gray L."/>
            <person name="Ray D.A."/>
            <person name="Sullivan K.A.M."/>
            <person name="Roscito J.G."/>
            <person name="Kirilenko B.M."/>
            <person name="Davalos L.M."/>
            <person name="Corthals A.P."/>
            <person name="Power M.L."/>
            <person name="Jones G."/>
            <person name="Ransome R.D."/>
            <person name="Dechmann D.K.N."/>
            <person name="Locatelli A.G."/>
            <person name="Puechmaille S.J."/>
            <person name="Fedrigo O."/>
            <person name="Jarvis E.D."/>
            <person name="Hiller M."/>
            <person name="Vernes S.C."/>
            <person name="Myers E.W."/>
            <person name="Teeling E.C."/>
        </authorList>
    </citation>
    <scope>NUCLEOTIDE SEQUENCE [LARGE SCALE GENOMIC DNA]</scope>
    <source>
        <strain evidence="3">Bat1K_MPI-CBG_1</strain>
    </source>
</reference>
<feature type="compositionally biased region" description="Basic and acidic residues" evidence="1">
    <location>
        <begin position="109"/>
        <end position="118"/>
    </location>
</feature>
<accession>A0A834B8B2</accession>
<dbReference type="Pfam" id="PF01352">
    <property type="entry name" value="KRAB"/>
    <property type="match status" value="1"/>
</dbReference>
<dbReference type="PROSITE" id="PS50805">
    <property type="entry name" value="KRAB"/>
    <property type="match status" value="1"/>
</dbReference>
<comment type="caution">
    <text evidence="3">The sequence shown here is derived from an EMBL/GenBank/DDBJ whole genome shotgun (WGS) entry which is preliminary data.</text>
</comment>
<proteinExistence type="predicted"/>
<dbReference type="InterPro" id="IPR050169">
    <property type="entry name" value="Krueppel_C2H2_ZnF"/>
</dbReference>
<evidence type="ECO:0000259" key="2">
    <source>
        <dbReference type="PROSITE" id="PS50805"/>
    </source>
</evidence>
<dbReference type="InterPro" id="IPR001909">
    <property type="entry name" value="KRAB"/>
</dbReference>
<evidence type="ECO:0000313" key="3">
    <source>
        <dbReference type="EMBL" id="KAF6128277.1"/>
    </source>
</evidence>
<dbReference type="Gene3D" id="6.10.140.140">
    <property type="match status" value="1"/>
</dbReference>
<dbReference type="PANTHER" id="PTHR23232:SF117">
    <property type="entry name" value="KRAB DOMAIN-CONTAINING PROTEIN"/>
    <property type="match status" value="1"/>
</dbReference>